<name>A0A7E4V0V4_PANRE</name>
<proteinExistence type="inferred from homology"/>
<evidence type="ECO:0000256" key="2">
    <source>
        <dbReference type="ARBA" id="ARBA00007834"/>
    </source>
</evidence>
<evidence type="ECO:0000313" key="8">
    <source>
        <dbReference type="WBParaSite" id="Pan_g14826.t1"/>
    </source>
</evidence>
<keyword evidence="6" id="KW-0966">Cell projection</keyword>
<comment type="subcellular location">
    <subcellularLocation>
        <location evidence="1">Cell projection</location>
        <location evidence="1">Cilium</location>
    </subcellularLocation>
</comment>
<keyword evidence="7" id="KW-1185">Reference proteome</keyword>
<protein>
    <recommendedName>
        <fullName evidence="3">Intraflagellar transport protein 56</fullName>
    </recommendedName>
</protein>
<keyword evidence="4" id="KW-0677">Repeat</keyword>
<evidence type="ECO:0000256" key="3">
    <source>
        <dbReference type="ARBA" id="ARBA00019387"/>
    </source>
</evidence>
<dbReference type="InterPro" id="IPR011990">
    <property type="entry name" value="TPR-like_helical_dom_sf"/>
</dbReference>
<dbReference type="GO" id="GO:0036064">
    <property type="term" value="C:ciliary basal body"/>
    <property type="evidence" value="ECO:0007669"/>
    <property type="project" value="TreeGrafter"/>
</dbReference>
<dbReference type="GO" id="GO:0030992">
    <property type="term" value="C:intraciliary transport particle B"/>
    <property type="evidence" value="ECO:0007669"/>
    <property type="project" value="TreeGrafter"/>
</dbReference>
<sequence length="552" mass="62959">MSLQLFSRLRPSRTKAHPRLKVDKIKELDEFLEARDYTGALATLEHKQKNEPTLQNSMWLAYCAYHGGMYQQAANVYESILKQKDAPPEVNLYLCCCYLMLGLADEAMKIAEKQPKSELQNQILLHCVYKNQDSKKTGYYHSLLTDSVEDKICYASINFQRGFYTEAADVYRQLLNQNPELLALHIYLALCYYKSDYFDEALECTQNYLAVYPDSPTAINLEASCVYRTDSPKTAQMVLRKAKHIAESELNFAKELILHNTVVFSGGDAALQTLPSLVSVIPEATRNLVIYYLKRGDGDSAFEAANGMEVKNSTDNLLKALVFVLLGYERKQPANIDHAAQYFKLVAESHEEENTIVGRLSMASYLCITKQYKQSLVYYDSIINFNRDDDRFNFNYGQAQLQCENYVIAADVLQRVKDNRFTVLPVYQMSLCRAYIRSKQSSKAWAFVSAQPSTSHSAMVLKLMANDCYLMEDYYYAALAFDSLCRRDPRNELHSAGKRGACMGVLQLFVSHKADREQLMSVLRMLEQDREPESINLAAKARKWATEATLIA</sequence>
<dbReference type="GO" id="GO:0120170">
    <property type="term" value="F:intraciliary transport particle B binding"/>
    <property type="evidence" value="ECO:0007669"/>
    <property type="project" value="TreeGrafter"/>
</dbReference>
<dbReference type="SMART" id="SM00028">
    <property type="entry name" value="TPR"/>
    <property type="match status" value="3"/>
</dbReference>
<dbReference type="PANTHER" id="PTHR14781:SF0">
    <property type="entry name" value="INTRAFLAGELLAR TRANSPORT PROTEIN 56"/>
    <property type="match status" value="1"/>
</dbReference>
<dbReference type="PANTHER" id="PTHR14781">
    <property type="entry name" value="INTRAFLAGELLAR TRANSPORT PROTEIN 56"/>
    <property type="match status" value="1"/>
</dbReference>
<organism evidence="7 8">
    <name type="scientific">Panagrellus redivivus</name>
    <name type="common">Microworm</name>
    <dbReference type="NCBI Taxonomy" id="6233"/>
    <lineage>
        <taxon>Eukaryota</taxon>
        <taxon>Metazoa</taxon>
        <taxon>Ecdysozoa</taxon>
        <taxon>Nematoda</taxon>
        <taxon>Chromadorea</taxon>
        <taxon>Rhabditida</taxon>
        <taxon>Tylenchina</taxon>
        <taxon>Panagrolaimomorpha</taxon>
        <taxon>Panagrolaimoidea</taxon>
        <taxon>Panagrolaimidae</taxon>
        <taxon>Panagrellus</taxon>
    </lineage>
</organism>
<dbReference type="SUPFAM" id="SSF48452">
    <property type="entry name" value="TPR-like"/>
    <property type="match status" value="2"/>
</dbReference>
<dbReference type="Proteomes" id="UP000492821">
    <property type="component" value="Unassembled WGS sequence"/>
</dbReference>
<evidence type="ECO:0000313" key="7">
    <source>
        <dbReference type="Proteomes" id="UP000492821"/>
    </source>
</evidence>
<keyword evidence="5" id="KW-0802">TPR repeat</keyword>
<dbReference type="WBParaSite" id="Pan_g14826.t1">
    <property type="protein sequence ID" value="Pan_g14826.t1"/>
    <property type="gene ID" value="Pan_g14826"/>
</dbReference>
<evidence type="ECO:0000256" key="5">
    <source>
        <dbReference type="ARBA" id="ARBA00022803"/>
    </source>
</evidence>
<evidence type="ECO:0000256" key="4">
    <source>
        <dbReference type="ARBA" id="ARBA00022737"/>
    </source>
</evidence>
<dbReference type="GO" id="GO:0097546">
    <property type="term" value="C:ciliary base"/>
    <property type="evidence" value="ECO:0007669"/>
    <property type="project" value="TreeGrafter"/>
</dbReference>
<dbReference type="InterPro" id="IPR019734">
    <property type="entry name" value="TPR_rpt"/>
</dbReference>
<accession>A0A7E4V0V4</accession>
<dbReference type="Gene3D" id="1.25.40.10">
    <property type="entry name" value="Tetratricopeptide repeat domain"/>
    <property type="match status" value="3"/>
</dbReference>
<dbReference type="AlphaFoldDB" id="A0A7E4V0V4"/>
<dbReference type="GO" id="GO:0035735">
    <property type="term" value="P:intraciliary transport involved in cilium assembly"/>
    <property type="evidence" value="ECO:0007669"/>
    <property type="project" value="TreeGrafter"/>
</dbReference>
<reference evidence="7" key="1">
    <citation type="journal article" date="2013" name="Genetics">
        <title>The draft genome and transcriptome of Panagrellus redivivus are shaped by the harsh demands of a free-living lifestyle.</title>
        <authorList>
            <person name="Srinivasan J."/>
            <person name="Dillman A.R."/>
            <person name="Macchietto M.G."/>
            <person name="Heikkinen L."/>
            <person name="Lakso M."/>
            <person name="Fracchia K.M."/>
            <person name="Antoshechkin I."/>
            <person name="Mortazavi A."/>
            <person name="Wong G."/>
            <person name="Sternberg P.W."/>
        </authorList>
    </citation>
    <scope>NUCLEOTIDE SEQUENCE [LARGE SCALE GENOMIC DNA]</scope>
    <source>
        <strain evidence="7">MT8872</strain>
    </source>
</reference>
<evidence type="ECO:0000256" key="1">
    <source>
        <dbReference type="ARBA" id="ARBA00004138"/>
    </source>
</evidence>
<comment type="similarity">
    <text evidence="2">Belongs to the IFT56 family.</text>
</comment>
<evidence type="ECO:0000256" key="6">
    <source>
        <dbReference type="ARBA" id="ARBA00023273"/>
    </source>
</evidence>
<dbReference type="Pfam" id="PF14559">
    <property type="entry name" value="TPR_19"/>
    <property type="match status" value="2"/>
</dbReference>
<dbReference type="InterPro" id="IPR030511">
    <property type="entry name" value="TTC26"/>
</dbReference>
<reference evidence="8" key="2">
    <citation type="submission" date="2020-10" db="UniProtKB">
        <authorList>
            <consortium name="WormBaseParasite"/>
        </authorList>
    </citation>
    <scope>IDENTIFICATION</scope>
</reference>
<dbReference type="GO" id="GO:0035720">
    <property type="term" value="P:intraciliary anterograde transport"/>
    <property type="evidence" value="ECO:0007669"/>
    <property type="project" value="TreeGrafter"/>
</dbReference>